<feature type="region of interest" description="Disordered" evidence="1">
    <location>
        <begin position="42"/>
        <end position="79"/>
    </location>
</feature>
<dbReference type="KEGG" id="sro:Sros_0405"/>
<evidence type="ECO:0000313" key="3">
    <source>
        <dbReference type="Proteomes" id="UP000002029"/>
    </source>
</evidence>
<proteinExistence type="predicted"/>
<dbReference type="HOGENOM" id="CLU_1142106_0_0_11"/>
<evidence type="ECO:0000256" key="1">
    <source>
        <dbReference type="SAM" id="MobiDB-lite"/>
    </source>
</evidence>
<organism evidence="2 3">
    <name type="scientific">Streptosporangium roseum (strain ATCC 12428 / DSM 43021 / JCM 3005 / KCTC 9067 / NCIMB 10171 / NRRL 2505 / NI 9100)</name>
    <dbReference type="NCBI Taxonomy" id="479432"/>
    <lineage>
        <taxon>Bacteria</taxon>
        <taxon>Bacillati</taxon>
        <taxon>Actinomycetota</taxon>
        <taxon>Actinomycetes</taxon>
        <taxon>Streptosporangiales</taxon>
        <taxon>Streptosporangiaceae</taxon>
        <taxon>Streptosporangium</taxon>
    </lineage>
</organism>
<gene>
    <name evidence="2" type="ordered locus">Sros_0405</name>
</gene>
<evidence type="ECO:0000313" key="2">
    <source>
        <dbReference type="EMBL" id="ACZ83434.1"/>
    </source>
</evidence>
<feature type="region of interest" description="Disordered" evidence="1">
    <location>
        <begin position="173"/>
        <end position="243"/>
    </location>
</feature>
<dbReference type="Proteomes" id="UP000002029">
    <property type="component" value="Chromosome"/>
</dbReference>
<dbReference type="AlphaFoldDB" id="D2B127"/>
<keyword evidence="3" id="KW-1185">Reference proteome</keyword>
<feature type="compositionally biased region" description="Basic residues" evidence="1">
    <location>
        <begin position="222"/>
        <end position="234"/>
    </location>
</feature>
<protein>
    <submittedName>
        <fullName evidence="2">Uncharacterized protein</fullName>
    </submittedName>
</protein>
<name>D2B127_STRRD</name>
<accession>D2B127</accession>
<dbReference type="EMBL" id="CP001814">
    <property type="protein sequence ID" value="ACZ83434.1"/>
    <property type="molecule type" value="Genomic_DNA"/>
</dbReference>
<sequence length="243" mass="26450">MIRYSSVPSEGPISFLTRSRLTRSRPHTWGCVHGCGGRVPPVAGGGSGARSPPFRPRGWPGTSPSARRRTGSKVKSAPKGGWSGLGLALSCDAVRGERSKARREVGGVARDQPIRAAPYRGGRSKAQRGVSGLAQGRLFRATPYGMLPAARAKERALRGFSLICWDWTSYSMPNPNRSRKNPDHYRLRGSSAPALPRPVHHCPLTRPSHPPIGQPLLNRPQATRHRPAQKKRPPATHPPSPRF</sequence>
<reference evidence="2 3" key="1">
    <citation type="journal article" date="2010" name="Stand. Genomic Sci.">
        <title>Complete genome sequence of Streptosporangium roseum type strain (NI 9100).</title>
        <authorList>
            <person name="Nolan M."/>
            <person name="Sikorski J."/>
            <person name="Jando M."/>
            <person name="Lucas S."/>
            <person name="Lapidus A."/>
            <person name="Glavina Del Rio T."/>
            <person name="Chen F."/>
            <person name="Tice H."/>
            <person name="Pitluck S."/>
            <person name="Cheng J.F."/>
            <person name="Chertkov O."/>
            <person name="Sims D."/>
            <person name="Meincke L."/>
            <person name="Brettin T."/>
            <person name="Han C."/>
            <person name="Detter J.C."/>
            <person name="Bruce D."/>
            <person name="Goodwin L."/>
            <person name="Land M."/>
            <person name="Hauser L."/>
            <person name="Chang Y.J."/>
            <person name="Jeffries C.D."/>
            <person name="Ivanova N."/>
            <person name="Mavromatis K."/>
            <person name="Mikhailova N."/>
            <person name="Chen A."/>
            <person name="Palaniappan K."/>
            <person name="Chain P."/>
            <person name="Rohde M."/>
            <person name="Goker M."/>
            <person name="Bristow J."/>
            <person name="Eisen J.A."/>
            <person name="Markowitz V."/>
            <person name="Hugenholtz P."/>
            <person name="Kyrpides N.C."/>
            <person name="Klenk H.P."/>
        </authorList>
    </citation>
    <scope>NUCLEOTIDE SEQUENCE [LARGE SCALE GENOMIC DNA]</scope>
    <source>
        <strain evidence="3">ATCC 12428 / DSM 43021 / JCM 3005 / NI 9100</strain>
    </source>
</reference>
<dbReference type="STRING" id="479432.Sros_0405"/>